<gene>
    <name evidence="1" type="ORF">GCM10011450_02750</name>
</gene>
<name>A0A918JEP0_9BURK</name>
<proteinExistence type="predicted"/>
<dbReference type="RefSeq" id="WP_189383642.1">
    <property type="nucleotide sequence ID" value="NZ_BAABFY010000002.1"/>
</dbReference>
<reference evidence="1" key="1">
    <citation type="journal article" date="2014" name="Int. J. Syst. Evol. Microbiol.">
        <title>Complete genome sequence of Corynebacterium casei LMG S-19264T (=DSM 44701T), isolated from a smear-ripened cheese.</title>
        <authorList>
            <consortium name="US DOE Joint Genome Institute (JGI-PGF)"/>
            <person name="Walter F."/>
            <person name="Albersmeier A."/>
            <person name="Kalinowski J."/>
            <person name="Ruckert C."/>
        </authorList>
    </citation>
    <scope>NUCLEOTIDE SEQUENCE</scope>
    <source>
        <strain evidence="1">KCTC 23732</strain>
    </source>
</reference>
<comment type="caution">
    <text evidence="1">The sequence shown here is derived from an EMBL/GenBank/DDBJ whole genome shotgun (WGS) entry which is preliminary data.</text>
</comment>
<organism evidence="1 2">
    <name type="scientific">Advenella faeciporci</name>
    <dbReference type="NCBI Taxonomy" id="797535"/>
    <lineage>
        <taxon>Bacteria</taxon>
        <taxon>Pseudomonadati</taxon>
        <taxon>Pseudomonadota</taxon>
        <taxon>Betaproteobacteria</taxon>
        <taxon>Burkholderiales</taxon>
        <taxon>Alcaligenaceae</taxon>
    </lineage>
</organism>
<reference evidence="1" key="2">
    <citation type="submission" date="2020-09" db="EMBL/GenBank/DDBJ databases">
        <authorList>
            <person name="Sun Q."/>
            <person name="Kim S."/>
        </authorList>
    </citation>
    <scope>NUCLEOTIDE SEQUENCE</scope>
    <source>
        <strain evidence="1">KCTC 23732</strain>
    </source>
</reference>
<accession>A0A918JEP0</accession>
<keyword evidence="2" id="KW-1185">Reference proteome</keyword>
<dbReference type="AlphaFoldDB" id="A0A918JEP0"/>
<dbReference type="EMBL" id="BMYS01000001">
    <property type="protein sequence ID" value="GGW76481.1"/>
    <property type="molecule type" value="Genomic_DNA"/>
</dbReference>
<sequence length="106" mass="12030">MRCDVTFIFSPKESLEINTSIEHGPENMEKSREWIANKWEELGCEPLRPSGKVLLLDRILAITDTLGHDWLSDNEEQAEELARHFALALDSMRVVVDLPGLSIHSS</sequence>
<evidence type="ECO:0000313" key="2">
    <source>
        <dbReference type="Proteomes" id="UP000608345"/>
    </source>
</evidence>
<dbReference type="Proteomes" id="UP000608345">
    <property type="component" value="Unassembled WGS sequence"/>
</dbReference>
<evidence type="ECO:0000313" key="1">
    <source>
        <dbReference type="EMBL" id="GGW76481.1"/>
    </source>
</evidence>
<protein>
    <submittedName>
        <fullName evidence="1">Uncharacterized protein</fullName>
    </submittedName>
</protein>